<evidence type="ECO:0000313" key="1">
    <source>
        <dbReference type="EMBL" id="KFK26020.1"/>
    </source>
</evidence>
<evidence type="ECO:0000313" key="2">
    <source>
        <dbReference type="Proteomes" id="UP000029120"/>
    </source>
</evidence>
<gene>
    <name evidence="1" type="ordered locus">AALP_Aa8g193100</name>
</gene>
<dbReference type="AlphaFoldDB" id="A0A087G818"/>
<protein>
    <submittedName>
        <fullName evidence="1">Uncharacterized protein</fullName>
    </submittedName>
</protein>
<dbReference type="EMBL" id="CM002876">
    <property type="protein sequence ID" value="KFK26020.1"/>
    <property type="molecule type" value="Genomic_DNA"/>
</dbReference>
<organism evidence="1 2">
    <name type="scientific">Arabis alpina</name>
    <name type="common">Alpine rock-cress</name>
    <dbReference type="NCBI Taxonomy" id="50452"/>
    <lineage>
        <taxon>Eukaryota</taxon>
        <taxon>Viridiplantae</taxon>
        <taxon>Streptophyta</taxon>
        <taxon>Embryophyta</taxon>
        <taxon>Tracheophyta</taxon>
        <taxon>Spermatophyta</taxon>
        <taxon>Magnoliopsida</taxon>
        <taxon>eudicotyledons</taxon>
        <taxon>Gunneridae</taxon>
        <taxon>Pentapetalae</taxon>
        <taxon>rosids</taxon>
        <taxon>malvids</taxon>
        <taxon>Brassicales</taxon>
        <taxon>Brassicaceae</taxon>
        <taxon>Arabideae</taxon>
        <taxon>Arabis</taxon>
    </lineage>
</organism>
<dbReference type="Proteomes" id="UP000029120">
    <property type="component" value="Chromosome 8"/>
</dbReference>
<sequence>MTKLGVIGDSMTSGSGGANVMMTGLSGIWDPMTSGSGGADLTTRLVGDPRTTTSLSTATTTRLVCDEDPMTSFTQLKVTTTRLANAEDPSSSRGLVGTDDRSSMGIRFPVPNFIVKTKEKEKLKVCPDPPRSSLSTLESLGDLREKYGISRVAELLAKLGGKAKEDMLDLVEIDANLKFIKVLEGKKVPKLEDEVNRLRGQQDEIYEGHNVFREHPDAANDIYVAQAE</sequence>
<dbReference type="Gramene" id="KFK26020">
    <property type="protein sequence ID" value="KFK26020"/>
    <property type="gene ID" value="AALP_AA8G193100"/>
</dbReference>
<accession>A0A087G818</accession>
<keyword evidence="2" id="KW-1185">Reference proteome</keyword>
<proteinExistence type="predicted"/>
<name>A0A087G818_ARAAL</name>
<reference evidence="2" key="1">
    <citation type="journal article" date="2015" name="Nat. Plants">
        <title>Genome expansion of Arabis alpina linked with retrotransposition and reduced symmetric DNA methylation.</title>
        <authorList>
            <person name="Willing E.M."/>
            <person name="Rawat V."/>
            <person name="Mandakova T."/>
            <person name="Maumus F."/>
            <person name="James G.V."/>
            <person name="Nordstroem K.J."/>
            <person name="Becker C."/>
            <person name="Warthmann N."/>
            <person name="Chica C."/>
            <person name="Szarzynska B."/>
            <person name="Zytnicki M."/>
            <person name="Albani M.C."/>
            <person name="Kiefer C."/>
            <person name="Bergonzi S."/>
            <person name="Castaings L."/>
            <person name="Mateos J.L."/>
            <person name="Berns M.C."/>
            <person name="Bujdoso N."/>
            <person name="Piofczyk T."/>
            <person name="de Lorenzo L."/>
            <person name="Barrero-Sicilia C."/>
            <person name="Mateos I."/>
            <person name="Piednoel M."/>
            <person name="Hagmann J."/>
            <person name="Chen-Min-Tao R."/>
            <person name="Iglesias-Fernandez R."/>
            <person name="Schuster S.C."/>
            <person name="Alonso-Blanco C."/>
            <person name="Roudier F."/>
            <person name="Carbonero P."/>
            <person name="Paz-Ares J."/>
            <person name="Davis S.J."/>
            <person name="Pecinka A."/>
            <person name="Quesneville H."/>
            <person name="Colot V."/>
            <person name="Lysak M.A."/>
            <person name="Weigel D."/>
            <person name="Coupland G."/>
            <person name="Schneeberger K."/>
        </authorList>
    </citation>
    <scope>NUCLEOTIDE SEQUENCE [LARGE SCALE GENOMIC DNA]</scope>
    <source>
        <strain evidence="2">cv. Pajares</strain>
    </source>
</reference>